<organism evidence="2 3">
    <name type="scientific">Macrostomum lignano</name>
    <dbReference type="NCBI Taxonomy" id="282301"/>
    <lineage>
        <taxon>Eukaryota</taxon>
        <taxon>Metazoa</taxon>
        <taxon>Spiralia</taxon>
        <taxon>Lophotrochozoa</taxon>
        <taxon>Platyhelminthes</taxon>
        <taxon>Rhabditophora</taxon>
        <taxon>Macrostomorpha</taxon>
        <taxon>Macrostomida</taxon>
        <taxon>Macrostomidae</taxon>
        <taxon>Macrostomum</taxon>
    </lineage>
</organism>
<protein>
    <submittedName>
        <fullName evidence="3">PLAT domain-containing protein</fullName>
    </submittedName>
</protein>
<evidence type="ECO:0000313" key="2">
    <source>
        <dbReference type="Proteomes" id="UP000095280"/>
    </source>
</evidence>
<evidence type="ECO:0000313" key="3">
    <source>
        <dbReference type="WBParaSite" id="maker-unitig_38592-snap-gene-0.1-mRNA-1"/>
    </source>
</evidence>
<feature type="region of interest" description="Disordered" evidence="1">
    <location>
        <begin position="162"/>
        <end position="205"/>
    </location>
</feature>
<dbReference type="WBParaSite" id="maker-unitig_38592-snap-gene-0.1-mRNA-1">
    <property type="protein sequence ID" value="maker-unitig_38592-snap-gene-0.1-mRNA-1"/>
    <property type="gene ID" value="maker-unitig_38592-snap-gene-0.1"/>
</dbReference>
<proteinExistence type="predicted"/>
<reference evidence="3" key="1">
    <citation type="submission" date="2016-11" db="UniProtKB">
        <authorList>
            <consortium name="WormBaseParasite"/>
        </authorList>
    </citation>
    <scope>IDENTIFICATION</scope>
</reference>
<feature type="region of interest" description="Disordered" evidence="1">
    <location>
        <begin position="40"/>
        <end position="60"/>
    </location>
</feature>
<evidence type="ECO:0000256" key="1">
    <source>
        <dbReference type="SAM" id="MobiDB-lite"/>
    </source>
</evidence>
<keyword evidence="2" id="KW-1185">Reference proteome</keyword>
<dbReference type="AlphaFoldDB" id="A0A1I8FKW2"/>
<sequence length="256" mass="27145">KSVRVPALTALQPASRFATFEEALTEQRNAADTECRNTRGLLPAGSLGSQIPTANRRPGRPRLHCGRAEPELLPGRQSSTPRTSGDLTVLLNNARSNRVYVLALHWLQDPSTASAHPDAASRPSWRVVDVTEVSRIAEFDFLMDESHGLTKDTESVLCSPPAAAAPRSAERLGSPSSPPGNKAGANKISSSSRERRSRGGGGLPSLAVGVTLTVADLGGNRSMKFVPQTHIHTSHRLQNFDAVPNSAYGASRACGG</sequence>
<name>A0A1I8FKW2_9PLAT</name>
<dbReference type="Proteomes" id="UP000095280">
    <property type="component" value="Unplaced"/>
</dbReference>
<accession>A0A1I8FKW2</accession>